<dbReference type="Gene3D" id="1.20.120.450">
    <property type="entry name" value="dinb family like domain"/>
    <property type="match status" value="1"/>
</dbReference>
<feature type="binding site" evidence="3">
    <location>
        <position position="149"/>
    </location>
    <ligand>
        <name>a divalent metal cation</name>
        <dbReference type="ChEBI" id="CHEBI:60240"/>
    </ligand>
</feature>
<evidence type="ECO:0000256" key="3">
    <source>
        <dbReference type="PIRSR" id="PIRSR607837-1"/>
    </source>
</evidence>
<comment type="similarity">
    <text evidence="1">Belongs to the DinB family.</text>
</comment>
<dbReference type="GO" id="GO:0046872">
    <property type="term" value="F:metal ion binding"/>
    <property type="evidence" value="ECO:0007669"/>
    <property type="project" value="UniProtKB-KW"/>
</dbReference>
<dbReference type="PANTHER" id="PTHR37302">
    <property type="entry name" value="SLR1116 PROTEIN"/>
    <property type="match status" value="1"/>
</dbReference>
<organism evidence="4 5">
    <name type="scientific">Pseudomonas corrugata</name>
    <dbReference type="NCBI Taxonomy" id="47879"/>
    <lineage>
        <taxon>Bacteria</taxon>
        <taxon>Pseudomonadati</taxon>
        <taxon>Pseudomonadota</taxon>
        <taxon>Gammaproteobacteria</taxon>
        <taxon>Pseudomonadales</taxon>
        <taxon>Pseudomonadaceae</taxon>
        <taxon>Pseudomonas</taxon>
    </lineage>
</organism>
<feature type="binding site" evidence="3">
    <location>
        <position position="66"/>
    </location>
    <ligand>
        <name>a divalent metal cation</name>
        <dbReference type="ChEBI" id="CHEBI:60240"/>
    </ligand>
</feature>
<dbReference type="AlphaFoldDB" id="A0A3M3F282"/>
<proteinExistence type="inferred from homology"/>
<sequence length="204" mass="23653">MLDVPPLSRAGSLPQGRLTMNYFLAQALNNQWANHRLLGTCAQLSEDEYLTRRTGFFPSIQATLCHILEVDRYYLTALEGDRDGQIKNFSETLAFAELVRSQARTDRRLVAFCESLREKDLARSVELVRADGAVVPERIDRLLLHLFEHQIHHRGQVHTMLSDTDIEPPQLDEFFLDCDHKFRQTEEQQLQLDEGRVWRAYLAD</sequence>
<evidence type="ECO:0000313" key="5">
    <source>
        <dbReference type="Proteomes" id="UP000270661"/>
    </source>
</evidence>
<protein>
    <recommendedName>
        <fullName evidence="6">DinB-like domain-containing protein</fullName>
    </recommendedName>
</protein>
<dbReference type="STRING" id="47879.AXG94_01205"/>
<dbReference type="InterPro" id="IPR034660">
    <property type="entry name" value="DinB/YfiT-like"/>
</dbReference>
<keyword evidence="2 3" id="KW-0479">Metal-binding</keyword>
<feature type="binding site" evidence="3">
    <location>
        <position position="153"/>
    </location>
    <ligand>
        <name>a divalent metal cation</name>
        <dbReference type="ChEBI" id="CHEBI:60240"/>
    </ligand>
</feature>
<dbReference type="SUPFAM" id="SSF109854">
    <property type="entry name" value="DinB/YfiT-like putative metalloenzymes"/>
    <property type="match status" value="1"/>
</dbReference>
<dbReference type="InterPro" id="IPR007837">
    <property type="entry name" value="DinB"/>
</dbReference>
<dbReference type="Proteomes" id="UP000270661">
    <property type="component" value="Unassembled WGS sequence"/>
</dbReference>
<evidence type="ECO:0000313" key="4">
    <source>
        <dbReference type="EMBL" id="RMM55995.1"/>
    </source>
</evidence>
<comment type="caution">
    <text evidence="4">The sequence shown here is derived from an EMBL/GenBank/DDBJ whole genome shotgun (WGS) entry which is preliminary data.</text>
</comment>
<accession>A0A3M3F282</accession>
<dbReference type="Pfam" id="PF05163">
    <property type="entry name" value="DinB"/>
    <property type="match status" value="1"/>
</dbReference>
<name>A0A3M3F282_9PSED</name>
<evidence type="ECO:0000256" key="1">
    <source>
        <dbReference type="ARBA" id="ARBA00008635"/>
    </source>
</evidence>
<evidence type="ECO:0008006" key="6">
    <source>
        <dbReference type="Google" id="ProtNLM"/>
    </source>
</evidence>
<reference evidence="4 5" key="1">
    <citation type="submission" date="2018-08" db="EMBL/GenBank/DDBJ databases">
        <title>Recombination of ecologically and evolutionarily significant loci maintains genetic cohesion in the Pseudomonas syringae species complex.</title>
        <authorList>
            <person name="Dillon M."/>
            <person name="Thakur S."/>
            <person name="Almeida R.N.D."/>
            <person name="Weir B.S."/>
            <person name="Guttman D.S."/>
        </authorList>
    </citation>
    <scope>NUCLEOTIDE SEQUENCE [LARGE SCALE GENOMIC DNA]</scope>
    <source>
        <strain evidence="4 5">NCPPB2445</strain>
    </source>
</reference>
<dbReference type="EMBL" id="RBOJ01000002">
    <property type="protein sequence ID" value="RMM55995.1"/>
    <property type="molecule type" value="Genomic_DNA"/>
</dbReference>
<dbReference type="PANTHER" id="PTHR37302:SF3">
    <property type="entry name" value="DAMAGE-INDUCIBLE PROTEIN DINB"/>
    <property type="match status" value="1"/>
</dbReference>
<gene>
    <name evidence="4" type="ORF">ALQ77_01941</name>
</gene>
<evidence type="ECO:0000256" key="2">
    <source>
        <dbReference type="ARBA" id="ARBA00022723"/>
    </source>
</evidence>
<keyword evidence="5" id="KW-1185">Reference proteome</keyword>